<organism evidence="2 3">
    <name type="scientific">Necator americanus</name>
    <name type="common">Human hookworm</name>
    <dbReference type="NCBI Taxonomy" id="51031"/>
    <lineage>
        <taxon>Eukaryota</taxon>
        <taxon>Metazoa</taxon>
        <taxon>Ecdysozoa</taxon>
        <taxon>Nematoda</taxon>
        <taxon>Chromadorea</taxon>
        <taxon>Rhabditida</taxon>
        <taxon>Rhabditina</taxon>
        <taxon>Rhabditomorpha</taxon>
        <taxon>Strongyloidea</taxon>
        <taxon>Ancylostomatidae</taxon>
        <taxon>Bunostominae</taxon>
        <taxon>Necator</taxon>
    </lineage>
</organism>
<sequence>MDDSLGGLNATAPSLDYGNRSEEIAPCSSRRGATEQNSSTAAQRMRRQRANETEEAKNRRLRTVRERVRLKRANDTLEQRLRRLQADRDQQRRTRLLEKSEEKSLRLQKIIKRQRIKRAQETIIERLERLHSETERQRARRMTESEAQRRNRKVPDRNSFQTNTTDIEYAELTLEFTTGRIGNDEVSKSETEATTSSSGWDGSVSNCSASST</sequence>
<feature type="compositionally biased region" description="Basic and acidic residues" evidence="1">
    <location>
        <begin position="49"/>
        <end position="60"/>
    </location>
</feature>
<dbReference type="EMBL" id="JAVFWL010000003">
    <property type="protein sequence ID" value="KAK6744920.1"/>
    <property type="molecule type" value="Genomic_DNA"/>
</dbReference>
<feature type="region of interest" description="Disordered" evidence="1">
    <location>
        <begin position="1"/>
        <end position="60"/>
    </location>
</feature>
<evidence type="ECO:0000313" key="2">
    <source>
        <dbReference type="EMBL" id="KAK6744920.1"/>
    </source>
</evidence>
<evidence type="ECO:0008006" key="4">
    <source>
        <dbReference type="Google" id="ProtNLM"/>
    </source>
</evidence>
<proteinExistence type="predicted"/>
<gene>
    <name evidence="2" type="primary">Necator_chrIII.g12329</name>
    <name evidence="2" type="ORF">RB195_011563</name>
</gene>
<comment type="caution">
    <text evidence="2">The sequence shown here is derived from an EMBL/GenBank/DDBJ whole genome shotgun (WGS) entry which is preliminary data.</text>
</comment>
<protein>
    <recommendedName>
        <fullName evidence="4">BZIP domain-containing protein</fullName>
    </recommendedName>
</protein>
<accession>A0ABR1D342</accession>
<reference evidence="2 3" key="1">
    <citation type="submission" date="2023-08" db="EMBL/GenBank/DDBJ databases">
        <title>A Necator americanus chromosomal reference genome.</title>
        <authorList>
            <person name="Ilik V."/>
            <person name="Petrzelkova K.J."/>
            <person name="Pardy F."/>
            <person name="Fuh T."/>
            <person name="Niatou-Singa F.S."/>
            <person name="Gouil Q."/>
            <person name="Baker L."/>
            <person name="Ritchie M.E."/>
            <person name="Jex A.R."/>
            <person name="Gazzola D."/>
            <person name="Li H."/>
            <person name="Toshio Fujiwara R."/>
            <person name="Zhan B."/>
            <person name="Aroian R.V."/>
            <person name="Pafco B."/>
            <person name="Schwarz E.M."/>
        </authorList>
    </citation>
    <scope>NUCLEOTIDE SEQUENCE [LARGE SCALE GENOMIC DNA]</scope>
    <source>
        <strain evidence="2 3">Aroian</strain>
        <tissue evidence="2">Whole animal</tissue>
    </source>
</reference>
<evidence type="ECO:0000313" key="3">
    <source>
        <dbReference type="Proteomes" id="UP001303046"/>
    </source>
</evidence>
<evidence type="ECO:0000256" key="1">
    <source>
        <dbReference type="SAM" id="MobiDB-lite"/>
    </source>
</evidence>
<feature type="compositionally biased region" description="Basic and acidic residues" evidence="1">
    <location>
        <begin position="182"/>
        <end position="191"/>
    </location>
</feature>
<dbReference type="Proteomes" id="UP001303046">
    <property type="component" value="Unassembled WGS sequence"/>
</dbReference>
<feature type="compositionally biased region" description="Basic and acidic residues" evidence="1">
    <location>
        <begin position="133"/>
        <end position="156"/>
    </location>
</feature>
<feature type="compositionally biased region" description="Polar residues" evidence="1">
    <location>
        <begin position="199"/>
        <end position="212"/>
    </location>
</feature>
<feature type="region of interest" description="Disordered" evidence="1">
    <location>
        <begin position="181"/>
        <end position="212"/>
    </location>
</feature>
<feature type="region of interest" description="Disordered" evidence="1">
    <location>
        <begin position="133"/>
        <end position="165"/>
    </location>
</feature>
<keyword evidence="3" id="KW-1185">Reference proteome</keyword>
<name>A0ABR1D342_NECAM</name>